<dbReference type="PANTHER" id="PTHR30055">
    <property type="entry name" value="HTH-TYPE TRANSCRIPTIONAL REGULATOR RUTR"/>
    <property type="match status" value="1"/>
</dbReference>
<feature type="domain" description="HTH tetR-type" evidence="6">
    <location>
        <begin position="21"/>
        <end position="81"/>
    </location>
</feature>
<organism evidence="7 8">
    <name type="scientific">Parafrankia soli</name>
    <dbReference type="NCBI Taxonomy" id="2599596"/>
    <lineage>
        <taxon>Bacteria</taxon>
        <taxon>Bacillati</taxon>
        <taxon>Actinomycetota</taxon>
        <taxon>Actinomycetes</taxon>
        <taxon>Frankiales</taxon>
        <taxon>Frankiaceae</taxon>
        <taxon>Parafrankia</taxon>
    </lineage>
</organism>
<dbReference type="FunFam" id="1.10.10.60:FF:000141">
    <property type="entry name" value="TetR family transcriptional regulator"/>
    <property type="match status" value="1"/>
</dbReference>
<dbReference type="OrthoDB" id="9805134at2"/>
<gene>
    <name evidence="7" type="ORF">BBK14_05945</name>
</gene>
<keyword evidence="1" id="KW-0805">Transcription regulation</keyword>
<dbReference type="PRINTS" id="PR00455">
    <property type="entry name" value="HTHTETR"/>
</dbReference>
<sequence length="242" mass="25985">MTVSRQPRRRYDATGRQAQARENRARAIGAATELFVRQGFAATSMAQIAAAAGVSTPTVFAYFSSKINLLRVAVDEAVAGDDEPVALHERPAMRAVHDGATADEVLGAFAVAATEIAQRAFPLLSALRRAADVDPQAGELARDLEHQRLTGAGIVAATVADRLGTAAADDVERIRDTLWTIFSPDVYGLLVRERGWSHDAYREWVTDAALGALTPDRPPATRPPATQPPATEPRSTSRAEFD</sequence>
<protein>
    <recommendedName>
        <fullName evidence="6">HTH tetR-type domain-containing protein</fullName>
    </recommendedName>
</protein>
<dbReference type="GO" id="GO:0045892">
    <property type="term" value="P:negative regulation of DNA-templated transcription"/>
    <property type="evidence" value="ECO:0007669"/>
    <property type="project" value="UniProtKB-ARBA"/>
</dbReference>
<dbReference type="InterPro" id="IPR009057">
    <property type="entry name" value="Homeodomain-like_sf"/>
</dbReference>
<keyword evidence="3" id="KW-0804">Transcription</keyword>
<feature type="region of interest" description="Disordered" evidence="5">
    <location>
        <begin position="212"/>
        <end position="242"/>
    </location>
</feature>
<evidence type="ECO:0000313" key="8">
    <source>
        <dbReference type="Proteomes" id="UP000179769"/>
    </source>
</evidence>
<dbReference type="EMBL" id="MAXA01000235">
    <property type="protein sequence ID" value="OHV24394.1"/>
    <property type="molecule type" value="Genomic_DNA"/>
</dbReference>
<comment type="caution">
    <text evidence="7">The sequence shown here is derived from an EMBL/GenBank/DDBJ whole genome shotgun (WGS) entry which is preliminary data.</text>
</comment>
<feature type="region of interest" description="Disordered" evidence="5">
    <location>
        <begin position="1"/>
        <end position="22"/>
    </location>
</feature>
<dbReference type="SUPFAM" id="SSF46689">
    <property type="entry name" value="Homeodomain-like"/>
    <property type="match status" value="1"/>
</dbReference>
<dbReference type="PANTHER" id="PTHR30055:SF234">
    <property type="entry name" value="HTH-TYPE TRANSCRIPTIONAL REGULATOR BETI"/>
    <property type="match status" value="1"/>
</dbReference>
<evidence type="ECO:0000259" key="6">
    <source>
        <dbReference type="PROSITE" id="PS50977"/>
    </source>
</evidence>
<dbReference type="RefSeq" id="WP_071065573.1">
    <property type="nucleotide sequence ID" value="NZ_MAXA01000235.1"/>
</dbReference>
<keyword evidence="2 4" id="KW-0238">DNA-binding</keyword>
<keyword evidence="8" id="KW-1185">Reference proteome</keyword>
<dbReference type="PROSITE" id="PS50977">
    <property type="entry name" value="HTH_TETR_2"/>
    <property type="match status" value="1"/>
</dbReference>
<dbReference type="Gene3D" id="1.10.357.10">
    <property type="entry name" value="Tetracycline Repressor, domain 2"/>
    <property type="match status" value="1"/>
</dbReference>
<dbReference type="Pfam" id="PF00440">
    <property type="entry name" value="TetR_N"/>
    <property type="match status" value="1"/>
</dbReference>
<feature type="compositionally biased region" description="Pro residues" evidence="5">
    <location>
        <begin position="216"/>
        <end position="231"/>
    </location>
</feature>
<evidence type="ECO:0000256" key="1">
    <source>
        <dbReference type="ARBA" id="ARBA00023015"/>
    </source>
</evidence>
<evidence type="ECO:0000256" key="5">
    <source>
        <dbReference type="SAM" id="MobiDB-lite"/>
    </source>
</evidence>
<feature type="compositionally biased region" description="Basic and acidic residues" evidence="5">
    <location>
        <begin position="9"/>
        <end position="22"/>
    </location>
</feature>
<dbReference type="Proteomes" id="UP000179769">
    <property type="component" value="Unassembled WGS sequence"/>
</dbReference>
<reference evidence="8" key="1">
    <citation type="submission" date="2016-07" db="EMBL/GenBank/DDBJ databases">
        <title>Frankia sp. NRRL B-16219 Genome sequencing.</title>
        <authorList>
            <person name="Ghodhbane-Gtari F."/>
            <person name="Swanson E."/>
            <person name="Gueddou A."/>
            <person name="Louati M."/>
            <person name="Nouioui I."/>
            <person name="Hezbri K."/>
            <person name="Abebe-Akele F."/>
            <person name="Simpson S."/>
            <person name="Morris K."/>
            <person name="Thomas K."/>
            <person name="Gtari M."/>
            <person name="Tisa L.S."/>
        </authorList>
    </citation>
    <scope>NUCLEOTIDE SEQUENCE [LARGE SCALE GENOMIC DNA]</scope>
    <source>
        <strain evidence="8">NRRL B-16219</strain>
    </source>
</reference>
<dbReference type="InterPro" id="IPR001647">
    <property type="entry name" value="HTH_TetR"/>
</dbReference>
<evidence type="ECO:0000256" key="2">
    <source>
        <dbReference type="ARBA" id="ARBA00023125"/>
    </source>
</evidence>
<evidence type="ECO:0000256" key="4">
    <source>
        <dbReference type="PROSITE-ProRule" id="PRU00335"/>
    </source>
</evidence>
<accession>A0A1S1PWW1</accession>
<evidence type="ECO:0000256" key="3">
    <source>
        <dbReference type="ARBA" id="ARBA00023163"/>
    </source>
</evidence>
<dbReference type="InterPro" id="IPR023772">
    <property type="entry name" value="DNA-bd_HTH_TetR-type_CS"/>
</dbReference>
<proteinExistence type="predicted"/>
<dbReference type="InterPro" id="IPR050109">
    <property type="entry name" value="HTH-type_TetR-like_transc_reg"/>
</dbReference>
<dbReference type="GO" id="GO:0003700">
    <property type="term" value="F:DNA-binding transcription factor activity"/>
    <property type="evidence" value="ECO:0007669"/>
    <property type="project" value="TreeGrafter"/>
</dbReference>
<feature type="DNA-binding region" description="H-T-H motif" evidence="4">
    <location>
        <begin position="44"/>
        <end position="63"/>
    </location>
</feature>
<dbReference type="GO" id="GO:0000976">
    <property type="term" value="F:transcription cis-regulatory region binding"/>
    <property type="evidence" value="ECO:0007669"/>
    <property type="project" value="TreeGrafter"/>
</dbReference>
<evidence type="ECO:0000313" key="7">
    <source>
        <dbReference type="EMBL" id="OHV24394.1"/>
    </source>
</evidence>
<name>A0A1S1PWW1_9ACTN</name>
<dbReference type="AlphaFoldDB" id="A0A1S1PWW1"/>
<dbReference type="PROSITE" id="PS01081">
    <property type="entry name" value="HTH_TETR_1"/>
    <property type="match status" value="1"/>
</dbReference>